<evidence type="ECO:0000313" key="3">
    <source>
        <dbReference type="Proteomes" id="UP000265520"/>
    </source>
</evidence>
<dbReference type="EMBL" id="LXQA010798183">
    <property type="protein sequence ID" value="MCI71538.1"/>
    <property type="molecule type" value="Genomic_DNA"/>
</dbReference>
<keyword evidence="3" id="KW-1185">Reference proteome</keyword>
<dbReference type="AlphaFoldDB" id="A0A392UEU7"/>
<sequence>DESDEDGEDGSDERSESGEAEGLEVVKVEKEKNCSICFENFNFNVGVPIVELVRKRLEEKEIES</sequence>
<name>A0A392UEU7_9FABA</name>
<dbReference type="Proteomes" id="UP000265520">
    <property type="component" value="Unassembled WGS sequence"/>
</dbReference>
<feature type="non-terminal residue" evidence="2">
    <location>
        <position position="1"/>
    </location>
</feature>
<accession>A0A392UEU7</accession>
<feature type="compositionally biased region" description="Acidic residues" evidence="1">
    <location>
        <begin position="1"/>
        <end position="11"/>
    </location>
</feature>
<feature type="region of interest" description="Disordered" evidence="1">
    <location>
        <begin position="1"/>
        <end position="23"/>
    </location>
</feature>
<proteinExistence type="predicted"/>
<evidence type="ECO:0000256" key="1">
    <source>
        <dbReference type="SAM" id="MobiDB-lite"/>
    </source>
</evidence>
<comment type="caution">
    <text evidence="2">The sequence shown here is derived from an EMBL/GenBank/DDBJ whole genome shotgun (WGS) entry which is preliminary data.</text>
</comment>
<protein>
    <submittedName>
        <fullName evidence="2">Uncharacterized protein</fullName>
    </submittedName>
</protein>
<organism evidence="2 3">
    <name type="scientific">Trifolium medium</name>
    <dbReference type="NCBI Taxonomy" id="97028"/>
    <lineage>
        <taxon>Eukaryota</taxon>
        <taxon>Viridiplantae</taxon>
        <taxon>Streptophyta</taxon>
        <taxon>Embryophyta</taxon>
        <taxon>Tracheophyta</taxon>
        <taxon>Spermatophyta</taxon>
        <taxon>Magnoliopsida</taxon>
        <taxon>eudicotyledons</taxon>
        <taxon>Gunneridae</taxon>
        <taxon>Pentapetalae</taxon>
        <taxon>rosids</taxon>
        <taxon>fabids</taxon>
        <taxon>Fabales</taxon>
        <taxon>Fabaceae</taxon>
        <taxon>Papilionoideae</taxon>
        <taxon>50 kb inversion clade</taxon>
        <taxon>NPAAA clade</taxon>
        <taxon>Hologalegina</taxon>
        <taxon>IRL clade</taxon>
        <taxon>Trifolieae</taxon>
        <taxon>Trifolium</taxon>
    </lineage>
</organism>
<evidence type="ECO:0000313" key="2">
    <source>
        <dbReference type="EMBL" id="MCI71538.1"/>
    </source>
</evidence>
<reference evidence="2 3" key="1">
    <citation type="journal article" date="2018" name="Front. Plant Sci.">
        <title>Red Clover (Trifolium pratense) and Zigzag Clover (T. medium) - A Picture of Genomic Similarities and Differences.</title>
        <authorList>
            <person name="Dluhosova J."/>
            <person name="Istvanek J."/>
            <person name="Nedelnik J."/>
            <person name="Repkova J."/>
        </authorList>
    </citation>
    <scope>NUCLEOTIDE SEQUENCE [LARGE SCALE GENOMIC DNA]</scope>
    <source>
        <strain evidence="3">cv. 10/8</strain>
        <tissue evidence="2">Leaf</tissue>
    </source>
</reference>